<dbReference type="SUPFAM" id="SSF46689">
    <property type="entry name" value="Homeodomain-like"/>
    <property type="match status" value="1"/>
</dbReference>
<organism evidence="1">
    <name type="scientific">Gordonia amarae</name>
    <dbReference type="NCBI Taxonomy" id="36821"/>
    <lineage>
        <taxon>Bacteria</taxon>
        <taxon>Bacillati</taxon>
        <taxon>Actinomycetota</taxon>
        <taxon>Actinomycetes</taxon>
        <taxon>Mycobacteriales</taxon>
        <taxon>Gordoniaceae</taxon>
        <taxon>Gordonia</taxon>
    </lineage>
</organism>
<protein>
    <submittedName>
        <fullName evidence="1">Uncharacterized protein</fullName>
    </submittedName>
</protein>
<evidence type="ECO:0000313" key="1">
    <source>
        <dbReference type="EMBL" id="QHN38668.1"/>
    </source>
</evidence>
<dbReference type="InterPro" id="IPR009057">
    <property type="entry name" value="Homeodomain-like_sf"/>
</dbReference>
<dbReference type="EMBL" id="CP045810">
    <property type="protein sequence ID" value="QHN38668.1"/>
    <property type="molecule type" value="Genomic_DNA"/>
</dbReference>
<proteinExistence type="predicted"/>
<dbReference type="Gene3D" id="1.10.357.10">
    <property type="entry name" value="Tetracycline Repressor, domain 2"/>
    <property type="match status" value="1"/>
</dbReference>
<accession>A0A857KUQ2</accession>
<reference evidence="1" key="1">
    <citation type="journal article" date="2021" name="Nat. Microbiol.">
        <title>Cocultivation of an ultrasmall environmental parasitic bacterium with lytic ability against bacteria associated with wastewater foams.</title>
        <authorList>
            <person name="Batinovic S."/>
            <person name="Rose J.J.A."/>
            <person name="Ratcliffe J."/>
            <person name="Seviour R.J."/>
            <person name="Petrovski S."/>
        </authorList>
    </citation>
    <scope>NUCLEOTIDE SEQUENCE</scope>
    <source>
        <strain evidence="1">CON44</strain>
    </source>
</reference>
<dbReference type="AlphaFoldDB" id="A0A857KUQ2"/>
<name>A0A857KUQ2_9ACTN</name>
<sequence>MAQEPGASRSKIKRKPRMNPVEVRRRALATAEQMVLTDGLMVSMDHISLEEIIVRAQVSRSAVHRMWPRKEDFFADLLVQLADRSDVSPSVFDPQSLAVAMAALRAQIDQLVTPEGRLAVLVEICRQGAIRNFEANLIEESWHAFVVLSATGMSFDDEVRATLGAKLAASERNYVDGMAQFYSLLLPILGRRIRPQFGGQALNLPSDYLYLAEVCSSAIQGQVLRAGITGGDLLPDLRMPTADADPFGTGLAKPWTGPALTFTSTMVAMTEPIRDYVFDRDETERQVTVAIEYVENARTARDSDGVEPVPE</sequence>
<dbReference type="RefSeq" id="WP_005191047.1">
    <property type="nucleotide sequence ID" value="NZ_CP045804.1"/>
</dbReference>
<gene>
    <name evidence="1" type="ORF">GII30_05260</name>
</gene>